<dbReference type="Gene3D" id="3.30.450.60">
    <property type="match status" value="1"/>
</dbReference>
<keyword evidence="11" id="KW-0963">Cytoplasm</keyword>
<dbReference type="AlphaFoldDB" id="A0A433Q289"/>
<dbReference type="EMBL" id="RBNJ01018018">
    <property type="protein sequence ID" value="RUS23921.1"/>
    <property type="molecule type" value="Genomic_DNA"/>
</dbReference>
<evidence type="ECO:0000313" key="14">
    <source>
        <dbReference type="Proteomes" id="UP000274822"/>
    </source>
</evidence>
<feature type="domain" description="AP complex mu/sigma subunit" evidence="12">
    <location>
        <begin position="8"/>
        <end position="50"/>
    </location>
</feature>
<evidence type="ECO:0000256" key="2">
    <source>
        <dbReference type="ARBA" id="ARBA00004394"/>
    </source>
</evidence>
<keyword evidence="6 11" id="KW-0653">Protein transport</keyword>
<dbReference type="Pfam" id="PF01217">
    <property type="entry name" value="Clat_adaptor_s"/>
    <property type="match status" value="1"/>
</dbReference>
<evidence type="ECO:0000256" key="5">
    <source>
        <dbReference type="ARBA" id="ARBA00022892"/>
    </source>
</evidence>
<evidence type="ECO:0000256" key="10">
    <source>
        <dbReference type="ARBA" id="ARBA00045555"/>
    </source>
</evidence>
<evidence type="ECO:0000313" key="13">
    <source>
        <dbReference type="EMBL" id="RUS23921.1"/>
    </source>
</evidence>
<evidence type="ECO:0000256" key="6">
    <source>
        <dbReference type="ARBA" id="ARBA00022927"/>
    </source>
</evidence>
<dbReference type="GO" id="GO:0000139">
    <property type="term" value="C:Golgi membrane"/>
    <property type="evidence" value="ECO:0007669"/>
    <property type="project" value="UniProtKB-SubCell"/>
</dbReference>
<proteinExistence type="inferred from homology"/>
<evidence type="ECO:0000256" key="9">
    <source>
        <dbReference type="ARBA" id="ARBA00023329"/>
    </source>
</evidence>
<dbReference type="InterPro" id="IPR022775">
    <property type="entry name" value="AP_mu_sigma_su"/>
</dbReference>
<dbReference type="Proteomes" id="UP000274822">
    <property type="component" value="Unassembled WGS sequence"/>
</dbReference>
<comment type="function">
    <text evidence="10">The coatomer is a cytosolic protein complex that binds to dilysine motifs and reversibly associates with Golgi non-clathrin-coated vesicles, which further mediate biosynthetic protein transport from the ER, via the Golgi up to the trans Golgi network. Coatomer complex is required for budding from Golgi membranes, and is essential for the retrograde Golgi-to-ER transport of dilysine-tagged proteins. The zeta subunit may be involved in regulating the coat assembly and, hence, the rate of biosynthetic protein transport due to its association-dissociation properties with the coatomer complex.</text>
</comment>
<keyword evidence="8 11" id="KW-0472">Membrane</keyword>
<dbReference type="PANTHER" id="PTHR11043:SF0">
    <property type="entry name" value="COATOMER SUBUNIT ZETA"/>
    <property type="match status" value="1"/>
</dbReference>
<keyword evidence="5 11" id="KW-0931">ER-Golgi transport</keyword>
<dbReference type="PANTHER" id="PTHR11043">
    <property type="entry name" value="ZETA-COAT PROTEIN"/>
    <property type="match status" value="1"/>
</dbReference>
<evidence type="ECO:0000256" key="7">
    <source>
        <dbReference type="ARBA" id="ARBA00023034"/>
    </source>
</evidence>
<comment type="subunit">
    <text evidence="11">Oligomeric complex that consists of at least the alpha, beta, beta', gamma, delta, epsilon and zeta subunits.</text>
</comment>
<comment type="subcellular location">
    <subcellularLocation>
        <location evidence="11">Cytoplasm</location>
    </subcellularLocation>
    <subcellularLocation>
        <location evidence="2 11">Golgi apparatus membrane</location>
        <topology evidence="11">Peripheral membrane protein</topology>
        <orientation evidence="11">Cytoplasmic side</orientation>
    </subcellularLocation>
    <subcellularLocation>
        <location evidence="11">Cytoplasmic vesicle</location>
        <location evidence="11">COPI-coated vesicle membrane</location>
        <topology evidence="11">Peripheral membrane protein</topology>
        <orientation evidence="11">Cytoplasmic side</orientation>
    </subcellularLocation>
    <subcellularLocation>
        <location evidence="1">Cytoplasmic vesicle membrane</location>
        <topology evidence="1">Peripheral membrane protein</topology>
        <orientation evidence="1">Cytoplasmic side</orientation>
    </subcellularLocation>
</comment>
<feature type="non-terminal residue" evidence="13">
    <location>
        <position position="52"/>
    </location>
</feature>
<comment type="caution">
    <text evidence="13">The sequence shown here is derived from an EMBL/GenBank/DDBJ whole genome shotgun (WGS) entry which is preliminary data.</text>
</comment>
<evidence type="ECO:0000256" key="4">
    <source>
        <dbReference type="ARBA" id="ARBA00022448"/>
    </source>
</evidence>
<dbReference type="GO" id="GO:0006891">
    <property type="term" value="P:intra-Golgi vesicle-mediated transport"/>
    <property type="evidence" value="ECO:0007669"/>
    <property type="project" value="TreeGrafter"/>
</dbReference>
<protein>
    <recommendedName>
        <fullName evidence="11">Coatomer subunit zeta</fullName>
    </recommendedName>
</protein>
<evidence type="ECO:0000256" key="3">
    <source>
        <dbReference type="ARBA" id="ARBA00006972"/>
    </source>
</evidence>
<evidence type="ECO:0000259" key="12">
    <source>
        <dbReference type="Pfam" id="PF01217"/>
    </source>
</evidence>
<keyword evidence="4 11" id="KW-0813">Transport</keyword>
<dbReference type="GO" id="GO:0006886">
    <property type="term" value="P:intracellular protein transport"/>
    <property type="evidence" value="ECO:0007669"/>
    <property type="project" value="TreeGrafter"/>
</dbReference>
<evidence type="ECO:0000256" key="8">
    <source>
        <dbReference type="ARBA" id="ARBA00023136"/>
    </source>
</evidence>
<evidence type="ECO:0000256" key="1">
    <source>
        <dbReference type="ARBA" id="ARBA00004180"/>
    </source>
</evidence>
<keyword evidence="9 11" id="KW-0968">Cytoplasmic vesicle</keyword>
<comment type="similarity">
    <text evidence="3 11">Belongs to the adaptor complexes small subunit family.</text>
</comment>
<sequence length="52" mass="5947">MVNLSLYTVKSVVVLDSEGNRILAKYYGSDYSTPKEQKVFERGLFDKTKRAT</sequence>
<keyword evidence="7 11" id="KW-0333">Golgi apparatus</keyword>
<reference evidence="13 14" key="1">
    <citation type="journal article" date="2018" name="New Phytol.">
        <title>Phylogenomics of Endogonaceae and evolution of mycorrhizas within Mucoromycota.</title>
        <authorList>
            <person name="Chang Y."/>
            <person name="Desiro A."/>
            <person name="Na H."/>
            <person name="Sandor L."/>
            <person name="Lipzen A."/>
            <person name="Clum A."/>
            <person name="Barry K."/>
            <person name="Grigoriev I.V."/>
            <person name="Martin F.M."/>
            <person name="Stajich J.E."/>
            <person name="Smith M.E."/>
            <person name="Bonito G."/>
            <person name="Spatafora J.W."/>
        </authorList>
    </citation>
    <scope>NUCLEOTIDE SEQUENCE [LARGE SCALE GENOMIC DNA]</scope>
    <source>
        <strain evidence="13 14">AD002</strain>
    </source>
</reference>
<dbReference type="GO" id="GO:0006890">
    <property type="term" value="P:retrograde vesicle-mediated transport, Golgi to endoplasmic reticulum"/>
    <property type="evidence" value="ECO:0007669"/>
    <property type="project" value="UniProtKB-UniRule"/>
</dbReference>
<dbReference type="GO" id="GO:0030126">
    <property type="term" value="C:COPI vesicle coat"/>
    <property type="evidence" value="ECO:0007669"/>
    <property type="project" value="UniProtKB-UniRule"/>
</dbReference>
<accession>A0A433Q289</accession>
<name>A0A433Q289_9FUNG</name>
<evidence type="ECO:0000256" key="11">
    <source>
        <dbReference type="RuleBase" id="RU366053"/>
    </source>
</evidence>
<dbReference type="InterPro" id="IPR039652">
    <property type="entry name" value="Coatomer_zeta"/>
</dbReference>
<organism evidence="13 14">
    <name type="scientific">Jimgerdemannia flammicorona</name>
    <dbReference type="NCBI Taxonomy" id="994334"/>
    <lineage>
        <taxon>Eukaryota</taxon>
        <taxon>Fungi</taxon>
        <taxon>Fungi incertae sedis</taxon>
        <taxon>Mucoromycota</taxon>
        <taxon>Mucoromycotina</taxon>
        <taxon>Endogonomycetes</taxon>
        <taxon>Endogonales</taxon>
        <taxon>Endogonaceae</taxon>
        <taxon>Jimgerdemannia</taxon>
    </lineage>
</organism>
<gene>
    <name evidence="13" type="ORF">BC938DRAFT_474410</name>
</gene>
<keyword evidence="14" id="KW-1185">Reference proteome</keyword>